<dbReference type="EMBL" id="CP018477">
    <property type="protein sequence ID" value="ASV75943.1"/>
    <property type="molecule type" value="Genomic_DNA"/>
</dbReference>
<name>A0A286RJ09_9BACT</name>
<dbReference type="RefSeq" id="WP_095415844.1">
    <property type="nucleotide sequence ID" value="NZ_CP018477.1"/>
</dbReference>
<dbReference type="AlphaFoldDB" id="A0A286RJ09"/>
<reference evidence="1 2" key="1">
    <citation type="journal article" name="Front. Microbiol.">
        <title>Sugar Metabolism of the First Thermophilic Planctomycete Thermogutta terrifontis: Comparative Genomic and Transcriptomic Approaches.</title>
        <authorList>
            <person name="Elcheninov A.G."/>
            <person name="Menzel P."/>
            <person name="Gudbergsdottir S.R."/>
            <person name="Slesarev A.I."/>
            <person name="Kadnikov V.V."/>
            <person name="Krogh A."/>
            <person name="Bonch-Osmolovskaya E.A."/>
            <person name="Peng X."/>
            <person name="Kublanov I.V."/>
        </authorList>
    </citation>
    <scope>NUCLEOTIDE SEQUENCE [LARGE SCALE GENOMIC DNA]</scope>
    <source>
        <strain evidence="1 2">R1</strain>
    </source>
</reference>
<accession>A0A286RJ09</accession>
<gene>
    <name evidence="1" type="ORF">THTE_3341</name>
</gene>
<sequence length="268" mass="31272">MHNQDIIDLVIFLMDYGPQLWERRHLEVPKTAIDGYWLAARLQMDNWTRQLKVLETASRNGEEYPLRHQRGGLAEEIITQELLTRIWMAVLHLYGQKTGDDYPASLVHNVYLSHLELRGRILGALNRPDYLPRADAQRLLQLCERTDRWNDLLLGMLASFGDIRSLAVDTYRLEEFAEDYQHIKTEARRRQTWKLMKASLRAAYNKRIFQYQPHSDWTLALLGHILGFFPSDVVEKSAHTHLLQAAQVIARYRRTEELLLAVTPEEGG</sequence>
<evidence type="ECO:0000313" key="2">
    <source>
        <dbReference type="Proteomes" id="UP000215086"/>
    </source>
</evidence>
<proteinExistence type="predicted"/>
<evidence type="ECO:0000313" key="1">
    <source>
        <dbReference type="EMBL" id="ASV75943.1"/>
    </source>
</evidence>
<organism evidence="1 2">
    <name type="scientific">Thermogutta terrifontis</name>
    <dbReference type="NCBI Taxonomy" id="1331910"/>
    <lineage>
        <taxon>Bacteria</taxon>
        <taxon>Pseudomonadati</taxon>
        <taxon>Planctomycetota</taxon>
        <taxon>Planctomycetia</taxon>
        <taxon>Pirellulales</taxon>
        <taxon>Thermoguttaceae</taxon>
        <taxon>Thermogutta</taxon>
    </lineage>
</organism>
<keyword evidence="2" id="KW-1185">Reference proteome</keyword>
<dbReference type="Proteomes" id="UP000215086">
    <property type="component" value="Chromosome"/>
</dbReference>
<protein>
    <submittedName>
        <fullName evidence="1">Uncharacterized protein</fullName>
    </submittedName>
</protein>
<dbReference type="KEGG" id="ttf:THTE_3341"/>
<dbReference type="OrthoDB" id="290892at2"/>